<keyword evidence="8" id="KW-0732">Signal</keyword>
<protein>
    <recommendedName>
        <fullName evidence="2">thymidylate synthase</fullName>
        <ecNumber evidence="2">2.1.1.45</ecNumber>
    </recommendedName>
</protein>
<proteinExistence type="inferred from homology"/>
<evidence type="ECO:0000256" key="8">
    <source>
        <dbReference type="SAM" id="SignalP"/>
    </source>
</evidence>
<name>A0A8K0NLK6_9TREE</name>
<keyword evidence="4" id="KW-0808">Transferase</keyword>
<evidence type="ECO:0000256" key="5">
    <source>
        <dbReference type="ARBA" id="ARBA00022727"/>
    </source>
</evidence>
<dbReference type="GO" id="GO:0032259">
    <property type="term" value="P:methylation"/>
    <property type="evidence" value="ECO:0007669"/>
    <property type="project" value="UniProtKB-KW"/>
</dbReference>
<evidence type="ECO:0000256" key="2">
    <source>
        <dbReference type="ARBA" id="ARBA00011947"/>
    </source>
</evidence>
<dbReference type="Pfam" id="PF00303">
    <property type="entry name" value="Thymidylat_synt"/>
    <property type="match status" value="1"/>
</dbReference>
<keyword evidence="3" id="KW-0489">Methyltransferase</keyword>
<dbReference type="GO" id="GO:0006231">
    <property type="term" value="P:dTMP biosynthetic process"/>
    <property type="evidence" value="ECO:0007669"/>
    <property type="project" value="InterPro"/>
</dbReference>
<dbReference type="NCBIfam" id="TIGR03284">
    <property type="entry name" value="thym_sym"/>
    <property type="match status" value="1"/>
</dbReference>
<dbReference type="InterPro" id="IPR000398">
    <property type="entry name" value="Thymidylate_synthase"/>
</dbReference>
<dbReference type="InterPro" id="IPR020940">
    <property type="entry name" value="Thymidylate_synthase_AS"/>
</dbReference>
<evidence type="ECO:0000313" key="10">
    <source>
        <dbReference type="EMBL" id="KAG7529926.1"/>
    </source>
</evidence>
<dbReference type="Proteomes" id="UP000812966">
    <property type="component" value="Unassembled WGS sequence"/>
</dbReference>
<dbReference type="CDD" id="cd00351">
    <property type="entry name" value="TS_Pyrimidine_HMase"/>
    <property type="match status" value="1"/>
</dbReference>
<dbReference type="AlphaFoldDB" id="A0A8K0NLK6"/>
<feature type="signal peptide" evidence="8">
    <location>
        <begin position="1"/>
        <end position="17"/>
    </location>
</feature>
<evidence type="ECO:0000256" key="6">
    <source>
        <dbReference type="ARBA" id="ARBA00047344"/>
    </source>
</evidence>
<dbReference type="PROSITE" id="PS00091">
    <property type="entry name" value="THYMIDYLATE_SYNTHASE"/>
    <property type="match status" value="1"/>
</dbReference>
<dbReference type="GO" id="GO:0005739">
    <property type="term" value="C:mitochondrion"/>
    <property type="evidence" value="ECO:0007669"/>
    <property type="project" value="TreeGrafter"/>
</dbReference>
<gene>
    <name evidence="10" type="ORF">FFLO_05331</name>
</gene>
<dbReference type="EC" id="2.1.1.45" evidence="2"/>
<dbReference type="InterPro" id="IPR036926">
    <property type="entry name" value="Thymidate_synth/dCMP_Mease_sf"/>
</dbReference>
<dbReference type="UniPathway" id="UPA00575"/>
<dbReference type="GO" id="GO:0004799">
    <property type="term" value="F:thymidylate synthase activity"/>
    <property type="evidence" value="ECO:0007669"/>
    <property type="project" value="UniProtKB-EC"/>
</dbReference>
<dbReference type="InterPro" id="IPR023451">
    <property type="entry name" value="Thymidate_synth/dCMP_Mease_dom"/>
</dbReference>
<keyword evidence="11" id="KW-1185">Reference proteome</keyword>
<dbReference type="GO" id="GO:0005829">
    <property type="term" value="C:cytosol"/>
    <property type="evidence" value="ECO:0007669"/>
    <property type="project" value="TreeGrafter"/>
</dbReference>
<dbReference type="SUPFAM" id="SSF55831">
    <property type="entry name" value="Thymidylate synthase/dCMP hydroxymethylase"/>
    <property type="match status" value="1"/>
</dbReference>
<dbReference type="GO" id="GO:0006235">
    <property type="term" value="P:dTTP biosynthetic process"/>
    <property type="evidence" value="ECO:0007669"/>
    <property type="project" value="UniProtKB-UniPathway"/>
</dbReference>
<dbReference type="HAMAP" id="MF_00008">
    <property type="entry name" value="Thymidy_synth_bact"/>
    <property type="match status" value="1"/>
</dbReference>
<dbReference type="PANTHER" id="PTHR11548">
    <property type="entry name" value="THYMIDYLATE SYNTHASE 1"/>
    <property type="match status" value="1"/>
</dbReference>
<dbReference type="FunFam" id="3.30.572.10:FF:000013">
    <property type="entry name" value="Thymidylate synthase"/>
    <property type="match status" value="1"/>
</dbReference>
<dbReference type="Gene3D" id="3.30.572.10">
    <property type="entry name" value="Thymidylate synthase/dCMP hydroxymethylase domain"/>
    <property type="match status" value="1"/>
</dbReference>
<organism evidence="10 11">
    <name type="scientific">Filobasidium floriforme</name>
    <dbReference type="NCBI Taxonomy" id="5210"/>
    <lineage>
        <taxon>Eukaryota</taxon>
        <taxon>Fungi</taxon>
        <taxon>Dikarya</taxon>
        <taxon>Basidiomycota</taxon>
        <taxon>Agaricomycotina</taxon>
        <taxon>Tremellomycetes</taxon>
        <taxon>Filobasidiales</taxon>
        <taxon>Filobasidiaceae</taxon>
        <taxon>Filobasidium</taxon>
    </lineage>
</organism>
<comment type="pathway">
    <text evidence="1">Pyrimidine metabolism; dTTP biosynthesis.</text>
</comment>
<evidence type="ECO:0000313" key="11">
    <source>
        <dbReference type="Proteomes" id="UP000812966"/>
    </source>
</evidence>
<evidence type="ECO:0000256" key="4">
    <source>
        <dbReference type="ARBA" id="ARBA00022679"/>
    </source>
</evidence>
<dbReference type="InterPro" id="IPR045097">
    <property type="entry name" value="Thymidate_synth/dCMP_Mease"/>
</dbReference>
<sequence length="347" mass="39258">MFRADLIRFSLLYGVVSYRLCSGTSSVTSSAPSKTFDSPYLAALSANTRHEEHQYLDLIRHIIQNGQHRPDRTGTGTVAMFAPPSFRFSLANNTLPLLTTKRVFTRGVIEELLWFVAGHTDGKILSDKGVNIWEGNGSREYLDRIGLMHRRVGDLGPVYGFQWRHFGAMYKTCEDDYTGQGVDQLAQVIDKIKNNPTDRRIIMSAWNPADLSQMALPPCHMFCQFFVTLPETPGAKPKLSCLMYQRSCDLGLGVPFNIASYSLLTHMIALVTDTEPHEFILQMGDAHVYKDHVEPLKTQLEREPREFPKLNIKRTKEEIGGIDGFRTEDFEVVGYKPMGKIEMKMSA</sequence>
<evidence type="ECO:0000256" key="1">
    <source>
        <dbReference type="ARBA" id="ARBA00004992"/>
    </source>
</evidence>
<evidence type="ECO:0000259" key="9">
    <source>
        <dbReference type="Pfam" id="PF00303"/>
    </source>
</evidence>
<feature type="active site" evidence="7">
    <location>
        <position position="219"/>
    </location>
</feature>
<comment type="catalytic activity">
    <reaction evidence="6">
        <text>dUMP + (6R)-5,10-methylene-5,6,7,8-tetrahydrofolate = 7,8-dihydrofolate + dTMP</text>
        <dbReference type="Rhea" id="RHEA:12104"/>
        <dbReference type="ChEBI" id="CHEBI:15636"/>
        <dbReference type="ChEBI" id="CHEBI:57451"/>
        <dbReference type="ChEBI" id="CHEBI:63528"/>
        <dbReference type="ChEBI" id="CHEBI:246422"/>
        <dbReference type="EC" id="2.1.1.45"/>
    </reaction>
</comment>
<evidence type="ECO:0000256" key="3">
    <source>
        <dbReference type="ARBA" id="ARBA00022603"/>
    </source>
</evidence>
<accession>A0A8K0NLK6</accession>
<keyword evidence="5" id="KW-0545">Nucleotide biosynthesis</keyword>
<reference evidence="10" key="1">
    <citation type="submission" date="2020-04" db="EMBL/GenBank/DDBJ databases">
        <title>Analysis of mating type loci in Filobasidium floriforme.</title>
        <authorList>
            <person name="Nowrousian M."/>
        </authorList>
    </citation>
    <scope>NUCLEOTIDE SEQUENCE</scope>
    <source>
        <strain evidence="10">CBS 6242</strain>
    </source>
</reference>
<dbReference type="PANTHER" id="PTHR11548:SF2">
    <property type="entry name" value="THYMIDYLATE SYNTHASE"/>
    <property type="match status" value="1"/>
</dbReference>
<dbReference type="PRINTS" id="PR00108">
    <property type="entry name" value="THYMDSNTHASE"/>
</dbReference>
<dbReference type="EMBL" id="JABELV010000131">
    <property type="protein sequence ID" value="KAG7529926.1"/>
    <property type="molecule type" value="Genomic_DNA"/>
</dbReference>
<feature type="domain" description="Thymidylate synthase/dCMP hydroxymethylase" evidence="9">
    <location>
        <begin position="53"/>
        <end position="346"/>
    </location>
</feature>
<feature type="chain" id="PRO_5035476777" description="thymidylate synthase" evidence="8">
    <location>
        <begin position="18"/>
        <end position="347"/>
    </location>
</feature>
<comment type="caution">
    <text evidence="10">The sequence shown here is derived from an EMBL/GenBank/DDBJ whole genome shotgun (WGS) entry which is preliminary data.</text>
</comment>
<evidence type="ECO:0000256" key="7">
    <source>
        <dbReference type="PROSITE-ProRule" id="PRU10016"/>
    </source>
</evidence>